<evidence type="ECO:0000313" key="3">
    <source>
        <dbReference type="Proteomes" id="UP001319180"/>
    </source>
</evidence>
<dbReference type="InterPro" id="IPR029052">
    <property type="entry name" value="Metallo-depent_PP-like"/>
</dbReference>
<dbReference type="GO" id="GO:0110154">
    <property type="term" value="P:RNA decapping"/>
    <property type="evidence" value="ECO:0007669"/>
    <property type="project" value="TreeGrafter"/>
</dbReference>
<dbReference type="InterPro" id="IPR050126">
    <property type="entry name" value="Ap4A_hydrolase"/>
</dbReference>
<dbReference type="AlphaFoldDB" id="A0AAP2DD07"/>
<accession>A0AAP2DD07</accession>
<dbReference type="RefSeq" id="WP_254092633.1">
    <property type="nucleotide sequence ID" value="NZ_JAHESC010000040.1"/>
</dbReference>
<comment type="caution">
    <text evidence="2">The sequence shown here is derived from an EMBL/GenBank/DDBJ whole genome shotgun (WGS) entry which is preliminary data.</text>
</comment>
<dbReference type="PANTHER" id="PTHR42850:SF4">
    <property type="entry name" value="ZINC-DEPENDENT ENDOPOLYPHOSPHATASE"/>
    <property type="match status" value="1"/>
</dbReference>
<dbReference type="PANTHER" id="PTHR42850">
    <property type="entry name" value="METALLOPHOSPHOESTERASE"/>
    <property type="match status" value="1"/>
</dbReference>
<gene>
    <name evidence="2" type="ORF">KK078_22785</name>
</gene>
<dbReference type="GO" id="GO:0005737">
    <property type="term" value="C:cytoplasm"/>
    <property type="evidence" value="ECO:0007669"/>
    <property type="project" value="TreeGrafter"/>
</dbReference>
<proteinExistence type="predicted"/>
<dbReference type="Gene3D" id="3.60.21.10">
    <property type="match status" value="1"/>
</dbReference>
<evidence type="ECO:0000313" key="2">
    <source>
        <dbReference type="EMBL" id="MBT1689409.1"/>
    </source>
</evidence>
<sequence length="240" mass="27456">MQTKDVKGDMGKTFVMGDMHGAYRALRQCLDRSAFHYKQDHLICLGDVCDGWPETRACVEELLRIRHLTLILGNHDFWTRQWMATGYIDDIWYGQGGLATLQSYEEGVPDAHRALFRNKARPYYLRHNKLFVHAGINPALSLRHQDEDIFLWDRTLAKQAMDHFARDVRGKLTRYDEVYIGHTGTGYLHPIQGGEVWLMDTGAGWSGVLSMMNVETKEVFTSDPVPDLYPGVAGRSRRAP</sequence>
<protein>
    <submittedName>
        <fullName evidence="2">Metallophosphoesterase</fullName>
    </submittedName>
</protein>
<evidence type="ECO:0000259" key="1">
    <source>
        <dbReference type="Pfam" id="PF00149"/>
    </source>
</evidence>
<feature type="domain" description="Calcineurin-like phosphoesterase" evidence="1">
    <location>
        <begin position="13"/>
        <end position="147"/>
    </location>
</feature>
<dbReference type="GO" id="GO:0016791">
    <property type="term" value="F:phosphatase activity"/>
    <property type="evidence" value="ECO:0007669"/>
    <property type="project" value="TreeGrafter"/>
</dbReference>
<organism evidence="2 3">
    <name type="scientific">Dawidia soli</name>
    <dbReference type="NCBI Taxonomy" id="2782352"/>
    <lineage>
        <taxon>Bacteria</taxon>
        <taxon>Pseudomonadati</taxon>
        <taxon>Bacteroidota</taxon>
        <taxon>Cytophagia</taxon>
        <taxon>Cytophagales</taxon>
        <taxon>Chryseotaleaceae</taxon>
        <taxon>Dawidia</taxon>
    </lineage>
</organism>
<dbReference type="Proteomes" id="UP001319180">
    <property type="component" value="Unassembled WGS sequence"/>
</dbReference>
<dbReference type="EMBL" id="JAHESC010000040">
    <property type="protein sequence ID" value="MBT1689409.1"/>
    <property type="molecule type" value="Genomic_DNA"/>
</dbReference>
<dbReference type="InterPro" id="IPR004843">
    <property type="entry name" value="Calcineurin-like_PHP"/>
</dbReference>
<keyword evidence="3" id="KW-1185">Reference proteome</keyword>
<reference evidence="2 3" key="1">
    <citation type="submission" date="2021-05" db="EMBL/GenBank/DDBJ databases">
        <title>A Polyphasic approach of four new species of the genus Ohtaekwangia: Ohtaekwangia histidinii sp. nov., Ohtaekwangia cretensis sp. nov., Ohtaekwangia indiensis sp. nov., Ohtaekwangia reichenbachii sp. nov. from diverse environment.</title>
        <authorList>
            <person name="Octaviana S."/>
        </authorList>
    </citation>
    <scope>NUCLEOTIDE SEQUENCE [LARGE SCALE GENOMIC DNA]</scope>
    <source>
        <strain evidence="2 3">PWU37</strain>
    </source>
</reference>
<dbReference type="Pfam" id="PF00149">
    <property type="entry name" value="Metallophos"/>
    <property type="match status" value="1"/>
</dbReference>
<dbReference type="GO" id="GO:0008803">
    <property type="term" value="F:bis(5'-nucleosyl)-tetraphosphatase (symmetrical) activity"/>
    <property type="evidence" value="ECO:0007669"/>
    <property type="project" value="TreeGrafter"/>
</dbReference>
<name>A0AAP2DD07_9BACT</name>
<dbReference type="SUPFAM" id="SSF56300">
    <property type="entry name" value="Metallo-dependent phosphatases"/>
    <property type="match status" value="1"/>
</dbReference>